<proteinExistence type="predicted"/>
<organism evidence="2 3">
    <name type="scientific">Nitrobacter vulgaris</name>
    <dbReference type="NCBI Taxonomy" id="29421"/>
    <lineage>
        <taxon>Bacteria</taxon>
        <taxon>Pseudomonadati</taxon>
        <taxon>Pseudomonadota</taxon>
        <taxon>Alphaproteobacteria</taxon>
        <taxon>Hyphomicrobiales</taxon>
        <taxon>Nitrobacteraceae</taxon>
        <taxon>Nitrobacter</taxon>
    </lineage>
</organism>
<sequence>MADADLDVIIRQLAKQQHKSLTAAVKTRRDRYLALAAKAKDVAGKQRLRQMAKHTFEEGTAAARRLRMSADNAADSYARAMRRAANTFAAEQAAAPKKKSGKTAKPKTVKA</sequence>
<evidence type="ECO:0000256" key="1">
    <source>
        <dbReference type="SAM" id="MobiDB-lite"/>
    </source>
</evidence>
<dbReference type="AlphaFoldDB" id="A0A1V4HW08"/>
<dbReference type="RefSeq" id="WP_079447533.1">
    <property type="nucleotide sequence ID" value="NZ_MWPQ01000049.1"/>
</dbReference>
<gene>
    <name evidence="2" type="ORF">B2M20_13415</name>
</gene>
<accession>A0A1V4HW08</accession>
<evidence type="ECO:0000313" key="3">
    <source>
        <dbReference type="Proteomes" id="UP000189940"/>
    </source>
</evidence>
<dbReference type="OrthoDB" id="8141546at2"/>
<reference evidence="2 3" key="1">
    <citation type="submission" date="2017-02" db="EMBL/GenBank/DDBJ databases">
        <title>Genome sequence of the nitrite-oxidizing bacterium Nitrobacter vulgaris strain Ab1.</title>
        <authorList>
            <person name="Mellbye B.L."/>
            <person name="Davis E.W."/>
            <person name="Spieck E."/>
            <person name="Chang J.H."/>
            <person name="Bottomley P.J."/>
            <person name="Sayavedra-Soto L.A."/>
        </authorList>
    </citation>
    <scope>NUCLEOTIDE SEQUENCE [LARGE SCALE GENOMIC DNA]</scope>
    <source>
        <strain evidence="2 3">Ab1</strain>
    </source>
</reference>
<evidence type="ECO:0000313" key="2">
    <source>
        <dbReference type="EMBL" id="OPH82167.1"/>
    </source>
</evidence>
<dbReference type="EMBL" id="MWPQ01000049">
    <property type="protein sequence ID" value="OPH82167.1"/>
    <property type="molecule type" value="Genomic_DNA"/>
</dbReference>
<comment type="caution">
    <text evidence="2">The sequence shown here is derived from an EMBL/GenBank/DDBJ whole genome shotgun (WGS) entry which is preliminary data.</text>
</comment>
<feature type="region of interest" description="Disordered" evidence="1">
    <location>
        <begin position="88"/>
        <end position="111"/>
    </location>
</feature>
<dbReference type="Proteomes" id="UP000189940">
    <property type="component" value="Unassembled WGS sequence"/>
</dbReference>
<keyword evidence="3" id="KW-1185">Reference proteome</keyword>
<dbReference type="STRING" id="29421.B2M20_13415"/>
<protein>
    <submittedName>
        <fullName evidence="2">Uncharacterized protein</fullName>
    </submittedName>
</protein>
<feature type="compositionally biased region" description="Basic residues" evidence="1">
    <location>
        <begin position="96"/>
        <end position="111"/>
    </location>
</feature>
<name>A0A1V4HW08_NITVU</name>